<feature type="non-terminal residue" evidence="10">
    <location>
        <position position="255"/>
    </location>
</feature>
<comment type="subcellular location">
    <subcellularLocation>
        <location evidence="2">Cytoplasm</location>
    </subcellularLocation>
</comment>
<dbReference type="SUPFAM" id="SSF55811">
    <property type="entry name" value="Nudix"/>
    <property type="match status" value="1"/>
</dbReference>
<dbReference type="Pfam" id="PF05026">
    <property type="entry name" value="DCP2"/>
    <property type="match status" value="1"/>
</dbReference>
<dbReference type="GO" id="GO:0140933">
    <property type="term" value="F:5'-(N(7)-methylguanosine 5'-triphospho)-[mRNA] hydrolase activity"/>
    <property type="evidence" value="ECO:0007669"/>
    <property type="project" value="InterPro"/>
</dbReference>
<keyword evidence="5" id="KW-0479">Metal-binding</keyword>
<dbReference type="SMART" id="SM01125">
    <property type="entry name" value="DCP2"/>
    <property type="match status" value="1"/>
</dbReference>
<dbReference type="CDD" id="cd03672">
    <property type="entry name" value="NUDIX_Dcp2p_Nudt20"/>
    <property type="match status" value="1"/>
</dbReference>
<dbReference type="PROSITE" id="PS51462">
    <property type="entry name" value="NUDIX"/>
    <property type="match status" value="1"/>
</dbReference>
<keyword evidence="7" id="KW-0694">RNA-binding</keyword>
<dbReference type="EMBL" id="KQ965731">
    <property type="protein sequence ID" value="KXS22421.1"/>
    <property type="molecule type" value="Genomic_DNA"/>
</dbReference>
<dbReference type="InterPro" id="IPR036189">
    <property type="entry name" value="DCP2_BoxA_sf"/>
</dbReference>
<dbReference type="InterPro" id="IPR000086">
    <property type="entry name" value="NUDIX_hydrolase_dom"/>
</dbReference>
<evidence type="ECO:0000259" key="9">
    <source>
        <dbReference type="PROSITE" id="PS51462"/>
    </source>
</evidence>
<dbReference type="OrthoDB" id="18996at2759"/>
<dbReference type="PROSITE" id="PS00893">
    <property type="entry name" value="NUDIX_BOX"/>
    <property type="match status" value="1"/>
</dbReference>
<name>A0A139B0A0_GONPJ</name>
<evidence type="ECO:0000256" key="6">
    <source>
        <dbReference type="ARBA" id="ARBA00022801"/>
    </source>
</evidence>
<dbReference type="Proteomes" id="UP000070544">
    <property type="component" value="Unassembled WGS sequence"/>
</dbReference>
<evidence type="ECO:0000256" key="2">
    <source>
        <dbReference type="ARBA" id="ARBA00004496"/>
    </source>
</evidence>
<evidence type="ECO:0000256" key="7">
    <source>
        <dbReference type="ARBA" id="ARBA00022884"/>
    </source>
</evidence>
<dbReference type="PANTHER" id="PTHR23114:SF17">
    <property type="entry name" value="M7GPPPN-MRNA HYDROLASE"/>
    <property type="match status" value="1"/>
</dbReference>
<dbReference type="GO" id="GO:0030145">
    <property type="term" value="F:manganese ion binding"/>
    <property type="evidence" value="ECO:0007669"/>
    <property type="project" value="InterPro"/>
</dbReference>
<keyword evidence="6" id="KW-0378">Hydrolase</keyword>
<dbReference type="SUPFAM" id="SSF140586">
    <property type="entry name" value="Dcp2 domain-like"/>
    <property type="match status" value="1"/>
</dbReference>
<evidence type="ECO:0000313" key="11">
    <source>
        <dbReference type="Proteomes" id="UP000070544"/>
    </source>
</evidence>
<reference evidence="10 11" key="1">
    <citation type="journal article" date="2015" name="Genome Biol. Evol.">
        <title>Phylogenomic analyses indicate that early fungi evolved digesting cell walls of algal ancestors of land plants.</title>
        <authorList>
            <person name="Chang Y."/>
            <person name="Wang S."/>
            <person name="Sekimoto S."/>
            <person name="Aerts A.L."/>
            <person name="Choi C."/>
            <person name="Clum A."/>
            <person name="LaButti K.M."/>
            <person name="Lindquist E.A."/>
            <person name="Yee Ngan C."/>
            <person name="Ohm R.A."/>
            <person name="Salamov A.A."/>
            <person name="Grigoriev I.V."/>
            <person name="Spatafora J.W."/>
            <person name="Berbee M.L."/>
        </authorList>
    </citation>
    <scope>NUCLEOTIDE SEQUENCE [LARGE SCALE GENOMIC DNA]</scope>
    <source>
        <strain evidence="10 11">JEL478</strain>
    </source>
</reference>
<accession>A0A139B0A0</accession>
<feature type="domain" description="Nudix hydrolase" evidence="9">
    <location>
        <begin position="99"/>
        <end position="226"/>
    </location>
</feature>
<dbReference type="PANTHER" id="PTHR23114">
    <property type="entry name" value="M7GPPPN-MRNA HYDROLASE"/>
    <property type="match status" value="1"/>
</dbReference>
<evidence type="ECO:0000256" key="3">
    <source>
        <dbReference type="ARBA" id="ARBA00005279"/>
    </source>
</evidence>
<dbReference type="InterPro" id="IPR007722">
    <property type="entry name" value="DCP2_BoxA"/>
</dbReference>
<dbReference type="Gene3D" id="1.10.10.1050">
    <property type="entry name" value="Dcp2, box A domain"/>
    <property type="match status" value="1"/>
</dbReference>
<evidence type="ECO:0000256" key="5">
    <source>
        <dbReference type="ARBA" id="ARBA00022723"/>
    </source>
</evidence>
<keyword evidence="4" id="KW-0963">Cytoplasm</keyword>
<comment type="similarity">
    <text evidence="3">Belongs to the Nudix hydrolase family. DCP2 subfamily.</text>
</comment>
<comment type="cofactor">
    <cofactor evidence="1">
        <name>Mn(2+)</name>
        <dbReference type="ChEBI" id="CHEBI:29035"/>
    </cofactor>
</comment>
<dbReference type="GO" id="GO:0000290">
    <property type="term" value="P:deadenylation-dependent decapping of nuclear-transcribed mRNA"/>
    <property type="evidence" value="ECO:0007669"/>
    <property type="project" value="InterPro"/>
</dbReference>
<dbReference type="InterPro" id="IPR020084">
    <property type="entry name" value="NUDIX_hydrolase_CS"/>
</dbReference>
<evidence type="ECO:0000256" key="4">
    <source>
        <dbReference type="ARBA" id="ARBA00022490"/>
    </source>
</evidence>
<dbReference type="InterPro" id="IPR015797">
    <property type="entry name" value="NUDIX_hydrolase-like_dom_sf"/>
</dbReference>
<gene>
    <name evidence="10" type="ORF">M427DRAFT_92739</name>
</gene>
<dbReference type="AlphaFoldDB" id="A0A139B0A0"/>
<dbReference type="Pfam" id="PF00293">
    <property type="entry name" value="NUDIX"/>
    <property type="match status" value="1"/>
</dbReference>
<evidence type="ECO:0000313" key="10">
    <source>
        <dbReference type="EMBL" id="KXS22421.1"/>
    </source>
</evidence>
<sequence>MRERVTPFGQLTLQEILDDLAARFIINVPEEELATIERILFQIELAFWYYEDVVRPLTALAPSFSLKTFSARLFNHHPLLRQWAHTHESAYRDWTEYKMRVPVCGAVLLNNTMDKVLLVRGAGKSRSWGFPKGKINKLETTSECAAREVLEETGFNCLPLLKEEDFVELTIREQRVRLFIVVGVPEDREFAPLTKNEISAVSWHRLSALPTTTSSDPSRLTFREDASSDNTISRRKDFYLVAPFVKHVKQWVSRK</sequence>
<dbReference type="GO" id="GO:0000184">
    <property type="term" value="P:nuclear-transcribed mRNA catabolic process, nonsense-mediated decay"/>
    <property type="evidence" value="ECO:0007669"/>
    <property type="project" value="InterPro"/>
</dbReference>
<dbReference type="STRING" id="1344416.A0A139B0A0"/>
<evidence type="ECO:0000256" key="1">
    <source>
        <dbReference type="ARBA" id="ARBA00001936"/>
    </source>
</evidence>
<evidence type="ECO:0000256" key="8">
    <source>
        <dbReference type="ARBA" id="ARBA00023211"/>
    </source>
</evidence>
<dbReference type="InterPro" id="IPR044099">
    <property type="entry name" value="Dcp2_NUDIX"/>
</dbReference>
<dbReference type="FunFam" id="3.90.79.10:FF:000003">
    <property type="entry name" value="M7GpppN-mRNA hydrolase isoform 2"/>
    <property type="match status" value="1"/>
</dbReference>
<keyword evidence="11" id="KW-1185">Reference proteome</keyword>
<keyword evidence="8" id="KW-0464">Manganese</keyword>
<dbReference type="GO" id="GO:0003723">
    <property type="term" value="F:RNA binding"/>
    <property type="evidence" value="ECO:0007669"/>
    <property type="project" value="UniProtKB-KW"/>
</dbReference>
<dbReference type="OMA" id="PIRLCFQ"/>
<dbReference type="Gene3D" id="3.90.79.10">
    <property type="entry name" value="Nucleoside Triphosphate Pyrophosphohydrolase"/>
    <property type="match status" value="1"/>
</dbReference>
<proteinExistence type="inferred from homology"/>
<organism evidence="10 11">
    <name type="scientific">Gonapodya prolifera (strain JEL478)</name>
    <name type="common">Monoblepharis prolifera</name>
    <dbReference type="NCBI Taxonomy" id="1344416"/>
    <lineage>
        <taxon>Eukaryota</taxon>
        <taxon>Fungi</taxon>
        <taxon>Fungi incertae sedis</taxon>
        <taxon>Chytridiomycota</taxon>
        <taxon>Chytridiomycota incertae sedis</taxon>
        <taxon>Monoblepharidomycetes</taxon>
        <taxon>Monoblepharidales</taxon>
        <taxon>Gonapodyaceae</taxon>
        <taxon>Gonapodya</taxon>
    </lineage>
</organism>
<protein>
    <submittedName>
        <fullName evidence="10">DCP2-domain-containing protein</fullName>
    </submittedName>
</protein>
<dbReference type="GO" id="GO:0000932">
    <property type="term" value="C:P-body"/>
    <property type="evidence" value="ECO:0007669"/>
    <property type="project" value="TreeGrafter"/>
</dbReference>